<sequence>MQYDPKAVYEVLKEYGIEGRLVLAEEPDLDPHTIELNDGLAIVFDGKLTLMQDVDGTVHTRGRYNHLTELIDWVRDYQAMNNGH</sequence>
<evidence type="ECO:0000313" key="2">
    <source>
        <dbReference type="Proteomes" id="UP000626148"/>
    </source>
</evidence>
<dbReference type="AlphaFoldDB" id="A0A918N6X2"/>
<protein>
    <submittedName>
        <fullName evidence="1">Uncharacterized protein</fullName>
    </submittedName>
</protein>
<organism evidence="1 2">
    <name type="scientific">Saccharospirillum salsuginis</name>
    <dbReference type="NCBI Taxonomy" id="418750"/>
    <lineage>
        <taxon>Bacteria</taxon>
        <taxon>Pseudomonadati</taxon>
        <taxon>Pseudomonadota</taxon>
        <taxon>Gammaproteobacteria</taxon>
        <taxon>Oceanospirillales</taxon>
        <taxon>Saccharospirillaceae</taxon>
        <taxon>Saccharospirillum</taxon>
    </lineage>
</organism>
<comment type="caution">
    <text evidence="1">The sequence shown here is derived from an EMBL/GenBank/DDBJ whole genome shotgun (WGS) entry which is preliminary data.</text>
</comment>
<dbReference type="Proteomes" id="UP000626148">
    <property type="component" value="Unassembled WGS sequence"/>
</dbReference>
<dbReference type="RefSeq" id="WP_189606923.1">
    <property type="nucleotide sequence ID" value="NZ_BMXR01000001.1"/>
</dbReference>
<evidence type="ECO:0000313" key="1">
    <source>
        <dbReference type="EMBL" id="GGX41336.1"/>
    </source>
</evidence>
<name>A0A918N6X2_9GAMM</name>
<proteinExistence type="predicted"/>
<dbReference type="EMBL" id="BMXR01000001">
    <property type="protein sequence ID" value="GGX41336.1"/>
    <property type="molecule type" value="Genomic_DNA"/>
</dbReference>
<keyword evidence="2" id="KW-1185">Reference proteome</keyword>
<gene>
    <name evidence="1" type="ORF">GCM10007392_05290</name>
</gene>
<reference evidence="1" key="2">
    <citation type="submission" date="2020-09" db="EMBL/GenBank/DDBJ databases">
        <authorList>
            <person name="Sun Q."/>
            <person name="Kim S."/>
        </authorList>
    </citation>
    <scope>NUCLEOTIDE SEQUENCE</scope>
    <source>
        <strain evidence="1">KCTC 22169</strain>
    </source>
</reference>
<accession>A0A918N6X2</accession>
<reference evidence="1" key="1">
    <citation type="journal article" date="2014" name="Int. J. Syst. Evol. Microbiol.">
        <title>Complete genome sequence of Corynebacterium casei LMG S-19264T (=DSM 44701T), isolated from a smear-ripened cheese.</title>
        <authorList>
            <consortium name="US DOE Joint Genome Institute (JGI-PGF)"/>
            <person name="Walter F."/>
            <person name="Albersmeier A."/>
            <person name="Kalinowski J."/>
            <person name="Ruckert C."/>
        </authorList>
    </citation>
    <scope>NUCLEOTIDE SEQUENCE</scope>
    <source>
        <strain evidence="1">KCTC 22169</strain>
    </source>
</reference>